<dbReference type="OrthoDB" id="5076775at2759"/>
<proteinExistence type="predicted"/>
<evidence type="ECO:0000256" key="1">
    <source>
        <dbReference type="SAM" id="MobiDB-lite"/>
    </source>
</evidence>
<reference evidence="2 3" key="1">
    <citation type="submission" date="2017-06" db="EMBL/GenBank/DDBJ databases">
        <title>Comparative genomic analysis of Ambrosia Fusariam Clade fungi.</title>
        <authorList>
            <person name="Stajich J.E."/>
            <person name="Carrillo J."/>
            <person name="Kijimoto T."/>
            <person name="Eskalen A."/>
            <person name="O'Donnell K."/>
            <person name="Kasson M."/>
        </authorList>
    </citation>
    <scope>NUCLEOTIDE SEQUENCE [LARGE SCALE GENOMIC DNA]</scope>
    <source>
        <strain evidence="2 3">NRRL62584</strain>
    </source>
</reference>
<feature type="region of interest" description="Disordered" evidence="1">
    <location>
        <begin position="35"/>
        <end position="65"/>
    </location>
</feature>
<accession>A0A428QSS6</accession>
<name>A0A428QSS6_9HYPO</name>
<keyword evidence="3" id="KW-1185">Reference proteome</keyword>
<organism evidence="2 3">
    <name type="scientific">Fusarium duplospermum</name>
    <dbReference type="NCBI Taxonomy" id="1325734"/>
    <lineage>
        <taxon>Eukaryota</taxon>
        <taxon>Fungi</taxon>
        <taxon>Dikarya</taxon>
        <taxon>Ascomycota</taxon>
        <taxon>Pezizomycotina</taxon>
        <taxon>Sordariomycetes</taxon>
        <taxon>Hypocreomycetidae</taxon>
        <taxon>Hypocreales</taxon>
        <taxon>Nectriaceae</taxon>
        <taxon>Fusarium</taxon>
        <taxon>Fusarium solani species complex</taxon>
    </lineage>
</organism>
<comment type="caution">
    <text evidence="2">The sequence shown here is derived from an EMBL/GenBank/DDBJ whole genome shotgun (WGS) entry which is preliminary data.</text>
</comment>
<dbReference type="AlphaFoldDB" id="A0A428QSS6"/>
<dbReference type="Proteomes" id="UP000288168">
    <property type="component" value="Unassembled WGS sequence"/>
</dbReference>
<evidence type="ECO:0000313" key="2">
    <source>
        <dbReference type="EMBL" id="RSL68404.1"/>
    </source>
</evidence>
<protein>
    <submittedName>
        <fullName evidence="2">Uncharacterized protein</fullName>
    </submittedName>
</protein>
<dbReference type="EMBL" id="NKCI01000017">
    <property type="protein sequence ID" value="RSL68404.1"/>
    <property type="molecule type" value="Genomic_DNA"/>
</dbReference>
<gene>
    <name evidence="2" type="ORF">CEP54_002830</name>
</gene>
<evidence type="ECO:0000313" key="3">
    <source>
        <dbReference type="Proteomes" id="UP000288168"/>
    </source>
</evidence>
<sequence length="127" mass="14888">MHFHLSSRLAKKVKAKCRTISRQYTDYRRNRKIAKSTKNEVTQCPPTEPGAANPSWQGEPYRFAGEPDDWAQRLESGSESDYDSEDRISVEGQDLRCEYDVDAFIEWWNCESSRLTFEFLHYTKQAL</sequence>